<reference evidence="2 3" key="1">
    <citation type="submission" date="2024-01" db="EMBL/GenBank/DDBJ databases">
        <title>Genomic insights into the taxonomy and metabolism of the cyanobacterium Pannus brasiliensis CCIBt3594.</title>
        <authorList>
            <person name="Machado M."/>
            <person name="Botero N.B."/>
            <person name="Andreote A.P.D."/>
            <person name="Feitosa A.M.T."/>
            <person name="Popin R."/>
            <person name="Sivonen K."/>
            <person name="Fiore M.F."/>
        </authorList>
    </citation>
    <scope>NUCLEOTIDE SEQUENCE [LARGE SCALE GENOMIC DNA]</scope>
    <source>
        <strain evidence="2 3">CCIBt3594</strain>
    </source>
</reference>
<evidence type="ECO:0000256" key="1">
    <source>
        <dbReference type="SAM" id="MobiDB-lite"/>
    </source>
</evidence>
<gene>
    <name evidence="2" type="ORF">V0288_16015</name>
</gene>
<sequence>MSKTSFFVGAGVRSQEAGVRRQKAGGRRQEARVRRRKEYSRESKGRLRGFFAQYFLHSPFIV</sequence>
<feature type="region of interest" description="Disordered" evidence="1">
    <location>
        <begin position="17"/>
        <end position="38"/>
    </location>
</feature>
<dbReference type="EMBL" id="JBAFSM010000032">
    <property type="protein sequence ID" value="MEG3438639.1"/>
    <property type="molecule type" value="Genomic_DNA"/>
</dbReference>
<evidence type="ECO:0000313" key="2">
    <source>
        <dbReference type="EMBL" id="MEG3438639.1"/>
    </source>
</evidence>
<name>A0AAW9QZD8_9CHRO</name>
<dbReference type="AlphaFoldDB" id="A0AAW9QZD8"/>
<evidence type="ECO:0000313" key="3">
    <source>
        <dbReference type="Proteomes" id="UP001328733"/>
    </source>
</evidence>
<proteinExistence type="predicted"/>
<comment type="caution">
    <text evidence="2">The sequence shown here is derived from an EMBL/GenBank/DDBJ whole genome shotgun (WGS) entry which is preliminary data.</text>
</comment>
<protein>
    <submittedName>
        <fullName evidence="2">Uncharacterized protein</fullName>
    </submittedName>
</protein>
<dbReference type="Proteomes" id="UP001328733">
    <property type="component" value="Unassembled WGS sequence"/>
</dbReference>
<organism evidence="2 3">
    <name type="scientific">Pannus brasiliensis CCIBt3594</name>
    <dbReference type="NCBI Taxonomy" id="1427578"/>
    <lineage>
        <taxon>Bacteria</taxon>
        <taxon>Bacillati</taxon>
        <taxon>Cyanobacteriota</taxon>
        <taxon>Cyanophyceae</taxon>
        <taxon>Oscillatoriophycideae</taxon>
        <taxon>Chroococcales</taxon>
        <taxon>Microcystaceae</taxon>
        <taxon>Pannus</taxon>
    </lineage>
</organism>
<accession>A0AAW9QZD8</accession>
<dbReference type="RefSeq" id="WP_332866120.1">
    <property type="nucleotide sequence ID" value="NZ_JBAFSM010000032.1"/>
</dbReference>
<keyword evidence="3" id="KW-1185">Reference proteome</keyword>